<evidence type="ECO:0000313" key="2">
    <source>
        <dbReference type="Proteomes" id="UP000052167"/>
    </source>
</evidence>
<dbReference type="EMBL" id="JOKJ01000041">
    <property type="protein sequence ID" value="KEQ02896.1"/>
    <property type="molecule type" value="Genomic_DNA"/>
</dbReference>
<dbReference type="GO" id="GO:0043565">
    <property type="term" value="F:sequence-specific DNA binding"/>
    <property type="evidence" value="ECO:0007669"/>
    <property type="project" value="InterPro"/>
</dbReference>
<evidence type="ECO:0000313" key="1">
    <source>
        <dbReference type="EMBL" id="KEQ02896.1"/>
    </source>
</evidence>
<evidence type="ECO:0008006" key="3">
    <source>
        <dbReference type="Google" id="ProtNLM"/>
    </source>
</evidence>
<dbReference type="RefSeq" id="WP_037169656.1">
    <property type="nucleotide sequence ID" value="NZ_CAJXID010000050.1"/>
</dbReference>
<dbReference type="GO" id="GO:0006313">
    <property type="term" value="P:DNA transposition"/>
    <property type="evidence" value="ECO:0007669"/>
    <property type="project" value="InterPro"/>
</dbReference>
<dbReference type="SUPFAM" id="SSF48295">
    <property type="entry name" value="TrpR-like"/>
    <property type="match status" value="1"/>
</dbReference>
<keyword evidence="2" id="KW-1185">Reference proteome</keyword>
<comment type="caution">
    <text evidence="1">The sequence shown here is derived from an EMBL/GenBank/DDBJ whole genome shotgun (WGS) entry which is preliminary data.</text>
</comment>
<dbReference type="InterPro" id="IPR002514">
    <property type="entry name" value="Transposase_8"/>
</dbReference>
<reference evidence="1 2" key="1">
    <citation type="submission" date="2014-06" db="EMBL/GenBank/DDBJ databases">
        <title>Rhizobium pelagicum/R2-400B4.</title>
        <authorList>
            <person name="Kimes N.E."/>
            <person name="Lopez-Perez M."/>
        </authorList>
    </citation>
    <scope>NUCLEOTIDE SEQUENCE [LARGE SCALE GENOMIC DNA]</scope>
    <source>
        <strain evidence="1 2">R2-400B4</strain>
    </source>
</reference>
<name>A0A922T505_9HYPH</name>
<dbReference type="OrthoDB" id="9800877at2"/>
<organism evidence="1 2">
    <name type="scientific">Pseudorhizobium pelagicum</name>
    <dbReference type="NCBI Taxonomy" id="1509405"/>
    <lineage>
        <taxon>Bacteria</taxon>
        <taxon>Pseudomonadati</taxon>
        <taxon>Pseudomonadota</taxon>
        <taxon>Alphaproteobacteria</taxon>
        <taxon>Hyphomicrobiales</taxon>
        <taxon>Rhizobiaceae</taxon>
        <taxon>Rhizobium/Agrobacterium group</taxon>
        <taxon>Pseudorhizobium</taxon>
    </lineage>
</organism>
<gene>
    <name evidence="1" type="ORF">GV68_19665</name>
</gene>
<dbReference type="GO" id="GO:0004803">
    <property type="term" value="F:transposase activity"/>
    <property type="evidence" value="ECO:0007669"/>
    <property type="project" value="InterPro"/>
</dbReference>
<dbReference type="Pfam" id="PF01527">
    <property type="entry name" value="HTH_Tnp_1"/>
    <property type="match status" value="1"/>
</dbReference>
<protein>
    <recommendedName>
        <fullName evidence="3">Transposase</fullName>
    </recommendedName>
</protein>
<accession>A0A922T505</accession>
<dbReference type="InterPro" id="IPR010921">
    <property type="entry name" value="Trp_repressor/repl_initiator"/>
</dbReference>
<dbReference type="AlphaFoldDB" id="A0A922T505"/>
<dbReference type="Proteomes" id="UP000052167">
    <property type="component" value="Unassembled WGS sequence"/>
</dbReference>
<proteinExistence type="predicted"/>
<sequence>MSDSVNQARAFEVLTATPVRSRRAPRDWSDDDKARLVSETLLPGANTSAIARAAGLDPSQLYGWRRKALASGSIAPLEKASPEEVRFARVEPVSGAAVEIVVRDVVVRVTGDIDPDQLAKILQVVRKA</sequence>